<dbReference type="Proteomes" id="UP000793456">
    <property type="component" value="Chromosome XXII"/>
</dbReference>
<proteinExistence type="predicted"/>
<accession>A0ACD3Q836</accession>
<organism evidence="1 2">
    <name type="scientific">Larimichthys crocea</name>
    <name type="common">Large yellow croaker</name>
    <name type="synonym">Pseudosciaena crocea</name>
    <dbReference type="NCBI Taxonomy" id="215358"/>
    <lineage>
        <taxon>Eukaryota</taxon>
        <taxon>Metazoa</taxon>
        <taxon>Chordata</taxon>
        <taxon>Craniata</taxon>
        <taxon>Vertebrata</taxon>
        <taxon>Euteleostomi</taxon>
        <taxon>Actinopterygii</taxon>
        <taxon>Neopterygii</taxon>
        <taxon>Teleostei</taxon>
        <taxon>Neoteleostei</taxon>
        <taxon>Acanthomorphata</taxon>
        <taxon>Eupercaria</taxon>
        <taxon>Sciaenidae</taxon>
        <taxon>Larimichthys</taxon>
    </lineage>
</organism>
<keyword evidence="2" id="KW-1185">Reference proteome</keyword>
<evidence type="ECO:0000313" key="1">
    <source>
        <dbReference type="EMBL" id="TMS03335.1"/>
    </source>
</evidence>
<reference evidence="1" key="1">
    <citation type="submission" date="2018-11" db="EMBL/GenBank/DDBJ databases">
        <title>The sequence and de novo assembly of Larimichthys crocea genome using PacBio and Hi-C technologies.</title>
        <authorList>
            <person name="Xu P."/>
            <person name="Chen B."/>
            <person name="Zhou Z."/>
            <person name="Ke Q."/>
            <person name="Wu Y."/>
            <person name="Bai H."/>
            <person name="Pu F."/>
        </authorList>
    </citation>
    <scope>NUCLEOTIDE SEQUENCE</scope>
    <source>
        <tissue evidence="1">Muscle</tissue>
    </source>
</reference>
<name>A0ACD3Q836_LARCR</name>
<gene>
    <name evidence="1" type="ORF">E3U43_000224</name>
</gene>
<protein>
    <submittedName>
        <fullName evidence="1">Uncharacterized protein</fullName>
    </submittedName>
</protein>
<evidence type="ECO:0000313" key="2">
    <source>
        <dbReference type="Proteomes" id="UP000793456"/>
    </source>
</evidence>
<sequence>MDDGSGVANLSVPILTDKFPEMDESFAIQILKVELMNLTVAEKHLPSIGQPDKAVVTIGMNGDAFGVFLIYSLSPNATNDGLHLEVREEPTVVVPLVIERRGGNLGTVTVEWRFVGGEATLDADFTAPGGTLVFDGELKKTIEIVIRDDNEPEDNESLMIGLVNTAGGSRILPSSDTVTIVILANDNVAGIVGFHPASRSVIAREGERLSLLVLRTAPGLGNVTVDWTLIGPRVDQTFTQTSGTLFFTKGELNDTIVLQLHDDATPEDKDEYKVSLSNIKTFGVAVTGHAALDVQGSEAVLTVDTSDQPYGLLTIAPSSLRVTTEERDRTINIYVNREFGASGAVNITYEIIKGSLQDLSQVEGALAEPGQDFISGAGSVILQDGQTSVAIPVKILEDDIPELQEFFLVNITSAVLITTLATVPQLDTQGLVAEVTISANDGIRGVIEWTNTMFEVNETIGTMTLVAYRNKGTYGNVSLLFYAQNLEAQQGLDYNTSETMLHFVDGERHKFVEVQIIDDAIPEGAERFQLILSEPSPGLELGKNTTATVNILASDDGHGVISFNTSEHFLLKEPTSASGLTESVATLYVVRNPEEGTFGTVTVQFTITDANGTLAEGDLMPAQGFVVLEDGVRFKMLEIWAVLDADPEMNETFTATLSNPTGGARLGDQLQILVTILENSAPSGLFRITVMIQDPSSCVGFAVNGTTYIGITHSGPPFSPAANLSIFKLQTDLNVTLEQTLSVEALDVKHFSTEGSDYLIASSQIFVWNGHSFTLLQTLDFEEDILSVTPFTHAAVPYLLVCMDRQADSCVLLQWTNGLFENPEPLQLTGRAIQVETINTRAEDTLLLVVMEGLSPSCEVLQWRSGQPSPQFYQSIPHPGLTSVHPFTAPSGITYVMLAGRNGSSLYSWRSDVNLLTMILRAPPAISFLSLMVPSLNTNKTLLASTVENSSTVYEFTSVSNQSDFIPSFGELYFAPGDSELELAVNVIDDDIPEVEEYFHVGLKNPKGGAEIGFGGQVTVIVPTNDDAHGVIGFAQDSLSVEVEELEQNNQISLSVERKRGTFGRLTVHWTANGSLADIFPTSGVVTFSEGQSMAIISLTVIADGVPELKESVTIALMDVTTVGLQDLRQAAVIDKQRAQALLTILPNGSPYGVIGWHLDSQFTLTQEPGRIPVNVTLSIVREQGSSGEATAGQDYTPKDNTIIMINGATVALVTITILPDDIPELAESFLVNITSVELVSGSVGAGQPSIKRPGMEVAEVTIDENDDPRGILQFNVSEVLAYEIPPPDNVLYLSVVRLAGSTGRQVMYWEAEPITADLNDFSPTSGNITFQDGQREAMIAITILDDEQVETSETFRVNLLRVIGGARLGGMTSVTISIPPNDSPLGQFGFQELEFTVSEPEFVDDPDAVATLTVLRSPGGKGAVTLGWQLEEKAKDDLSPLNGTLVFTETEAMKTFVIRALADTLLEGDEHFTVRLFPDESGAVINPVNGVATITITADKAALGIIGIAESSRNILIGEPHGDYNGSAVVSLVRGPGVFGEVQALDDDLPEERREYQLTLTSATSGLEISPIAMHAKIIMAASDNPYGLFSFTQHQISVTEEEGMTTGNTAVSGVDFTPASGRLLFTPGQTSQQIILHMLDDSLPEALEMFFLNITEVELVNVSGVDYTVMESGLQQDQPPAIGNISSLVVVIKQNDNVEGVLEFMENYVNVTVEEDVGFVLIPVVRRVGSYGLVSAQFISRGLSATPDLDYILDNGSVTFNHGQNTSHINVTIIDDLDR</sequence>
<dbReference type="EMBL" id="CM011695">
    <property type="protein sequence ID" value="TMS03335.1"/>
    <property type="molecule type" value="Genomic_DNA"/>
</dbReference>
<comment type="caution">
    <text evidence="1">The sequence shown here is derived from an EMBL/GenBank/DDBJ whole genome shotgun (WGS) entry which is preliminary data.</text>
</comment>